<keyword evidence="1" id="KW-0812">Transmembrane</keyword>
<evidence type="ECO:0000256" key="1">
    <source>
        <dbReference type="SAM" id="Phobius"/>
    </source>
</evidence>
<proteinExistence type="predicted"/>
<feature type="transmembrane region" description="Helical" evidence="1">
    <location>
        <begin position="20"/>
        <end position="41"/>
    </location>
</feature>
<accession>A0A167M462</accession>
<reference evidence="2 3" key="1">
    <citation type="submission" date="2013-07" db="EMBL/GenBank/DDBJ databases">
        <title>Comparative Genomic and Metabolomic Analysis of Twelve Strains of Pseudoalteromonas luteoviolacea.</title>
        <authorList>
            <person name="Vynne N.G."/>
            <person name="Mansson M."/>
            <person name="Gram L."/>
        </authorList>
    </citation>
    <scope>NUCLEOTIDE SEQUENCE [LARGE SCALE GENOMIC DNA]</scope>
    <source>
        <strain evidence="2 3">CPMOR-1</strain>
    </source>
</reference>
<evidence type="ECO:0000313" key="2">
    <source>
        <dbReference type="EMBL" id="KZN65772.1"/>
    </source>
</evidence>
<keyword evidence="1" id="KW-0472">Membrane</keyword>
<keyword evidence="1" id="KW-1133">Transmembrane helix</keyword>
<dbReference type="Proteomes" id="UP000076486">
    <property type="component" value="Unassembled WGS sequence"/>
</dbReference>
<dbReference type="EMBL" id="AUYC01000015">
    <property type="protein sequence ID" value="KZN65772.1"/>
    <property type="molecule type" value="Genomic_DNA"/>
</dbReference>
<comment type="caution">
    <text evidence="2">The sequence shown here is derived from an EMBL/GenBank/DDBJ whole genome shotgun (WGS) entry which is preliminary data.</text>
</comment>
<evidence type="ECO:0000313" key="3">
    <source>
        <dbReference type="Proteomes" id="UP000076486"/>
    </source>
</evidence>
<protein>
    <submittedName>
        <fullName evidence="2">Uncharacterized protein</fullName>
    </submittedName>
</protein>
<dbReference type="PATRIC" id="fig|1365248.3.peg.1122"/>
<dbReference type="AlphaFoldDB" id="A0A167M462"/>
<sequence length="81" mass="9255">MISNSIFAHSNSKRIFKKYVSQPFCIAIFVNGLIAMIYKINVSQLVNYRLKVNLRQEGKALEKYSLSSLCNLLNIAKVTQE</sequence>
<name>A0A167M462_9GAMM</name>
<gene>
    <name evidence="2" type="ORF">N473_12175</name>
</gene>
<organism evidence="2 3">
    <name type="scientific">Pseudoalteromonas luteoviolacea CPMOR-1</name>
    <dbReference type="NCBI Taxonomy" id="1365248"/>
    <lineage>
        <taxon>Bacteria</taxon>
        <taxon>Pseudomonadati</taxon>
        <taxon>Pseudomonadota</taxon>
        <taxon>Gammaproteobacteria</taxon>
        <taxon>Alteromonadales</taxon>
        <taxon>Pseudoalteromonadaceae</taxon>
        <taxon>Pseudoalteromonas</taxon>
    </lineage>
</organism>